<dbReference type="InterPro" id="IPR044819">
    <property type="entry name" value="OBL-like"/>
</dbReference>
<dbReference type="GO" id="GO:0006629">
    <property type="term" value="P:lipid metabolic process"/>
    <property type="evidence" value="ECO:0007669"/>
    <property type="project" value="InterPro"/>
</dbReference>
<protein>
    <submittedName>
        <fullName evidence="1">Uncharacterized protein</fullName>
    </submittedName>
</protein>
<dbReference type="PANTHER" id="PTHR46086:SF17">
    <property type="entry name" value="ALPHA_BETA-HYDROLASES SUPERFAMILY PROTEIN"/>
    <property type="match status" value="1"/>
</dbReference>
<dbReference type="GO" id="GO:0004806">
    <property type="term" value="F:triacylglycerol lipase activity"/>
    <property type="evidence" value="ECO:0007669"/>
    <property type="project" value="InterPro"/>
</dbReference>
<sequence>MHDQNDVLESLLVLLTFGQPRLEMLASETMSTPLWDQVTIGWCTASTSSRVPLDIPRIAPFKHGGICMYYNGWYTRKVVEEVPAPNYFDKEYITPEYANAWGDLIKAFFLGITQGKYFKEGIISLLYRAMGLIVPALPLIVLETM</sequence>
<evidence type="ECO:0000313" key="1">
    <source>
        <dbReference type="EMBL" id="CAD1825898.1"/>
    </source>
</evidence>
<dbReference type="AlphaFoldDB" id="A0A6V7P5C6"/>
<accession>A0A6V7P5C6</accession>
<proteinExistence type="predicted"/>
<gene>
    <name evidence="1" type="ORF">CB5_LOCUS9109</name>
</gene>
<dbReference type="PANTHER" id="PTHR46086">
    <property type="entry name" value="ALPHA/BETA-HYDROLASES SUPERFAMILY PROTEIN"/>
    <property type="match status" value="1"/>
</dbReference>
<organism evidence="1">
    <name type="scientific">Ananas comosus var. bracteatus</name>
    <name type="common">red pineapple</name>
    <dbReference type="NCBI Taxonomy" id="296719"/>
    <lineage>
        <taxon>Eukaryota</taxon>
        <taxon>Viridiplantae</taxon>
        <taxon>Streptophyta</taxon>
        <taxon>Embryophyta</taxon>
        <taxon>Tracheophyta</taxon>
        <taxon>Spermatophyta</taxon>
        <taxon>Magnoliopsida</taxon>
        <taxon>Liliopsida</taxon>
        <taxon>Poales</taxon>
        <taxon>Bromeliaceae</taxon>
        <taxon>Bromelioideae</taxon>
        <taxon>Ananas</taxon>
    </lineage>
</organism>
<reference evidence="1" key="1">
    <citation type="submission" date="2020-07" db="EMBL/GenBank/DDBJ databases">
        <authorList>
            <person name="Lin J."/>
        </authorList>
    </citation>
    <scope>NUCLEOTIDE SEQUENCE</scope>
</reference>
<name>A0A6V7P5C6_ANACO</name>
<dbReference type="EMBL" id="LR862145">
    <property type="protein sequence ID" value="CAD1825898.1"/>
    <property type="molecule type" value="Genomic_DNA"/>
</dbReference>